<name>A0A3M7LW73_9PLEO</name>
<evidence type="ECO:0000256" key="4">
    <source>
        <dbReference type="ARBA" id="ARBA00022670"/>
    </source>
</evidence>
<accession>A0A3M7LW73</accession>
<dbReference type="Pfam" id="PF00246">
    <property type="entry name" value="Peptidase_M14"/>
    <property type="match status" value="1"/>
</dbReference>
<dbReference type="PANTHER" id="PTHR11705:SF143">
    <property type="entry name" value="SLL0236 PROTEIN"/>
    <property type="match status" value="1"/>
</dbReference>
<keyword evidence="3 12" id="KW-0121">Carboxypeptidase</keyword>
<keyword evidence="13" id="KW-1185">Reference proteome</keyword>
<evidence type="ECO:0000256" key="2">
    <source>
        <dbReference type="ARBA" id="ARBA00005988"/>
    </source>
</evidence>
<sequence>MNSDPVARDNSPVSYDGYHIFSITPSSDQAARDLERRFSNYYTHPIRNTLSVAIPPEEIDEFHTLGLDARLVNSDLGEYIRSTEKQAVYKRSLTQSGQLPDLSWFDTYHAYADHLQYWDDLVAAFPDNTEKFAIGQSYENRTIWAFNIFGDNETKEDKPVILWHATVHAREWISTMVIEYLAHQLLSANGTTFLNNYTFYLVPFHNPDGFLYTQTTNRLWRKNRQPRPSLNSTCLGTDGNRNWKFEWDAEPPEGGSTPDPCGQTYRGEAPGDTPENAALDALSAKLSKQGAGIRSFIDFHSYGQLILTPYGFSCDPLPETLPRMLEVASGTAKAIMSASTKNSNSRDHHYAVHGAKHSWTMELSPQDEAGGGFVLPPEFIWPVVKEQWAGQEWLLNEVLVD</sequence>
<feature type="domain" description="Peptidase M14" evidence="11">
    <location>
        <begin position="107"/>
        <end position="398"/>
    </location>
</feature>
<keyword evidence="5" id="KW-0479">Metal-binding</keyword>
<evidence type="ECO:0000256" key="8">
    <source>
        <dbReference type="ARBA" id="ARBA00022833"/>
    </source>
</evidence>
<keyword evidence="8" id="KW-0862">Zinc</keyword>
<keyword evidence="7" id="KW-0378">Hydrolase</keyword>
<dbReference type="GO" id="GO:0004181">
    <property type="term" value="F:metallocarboxypeptidase activity"/>
    <property type="evidence" value="ECO:0007669"/>
    <property type="project" value="InterPro"/>
</dbReference>
<evidence type="ECO:0000256" key="5">
    <source>
        <dbReference type="ARBA" id="ARBA00022723"/>
    </source>
</evidence>
<dbReference type="Gene3D" id="3.40.630.10">
    <property type="entry name" value="Zn peptidases"/>
    <property type="match status" value="1"/>
</dbReference>
<keyword evidence="9" id="KW-0482">Metalloprotease</keyword>
<evidence type="ECO:0000256" key="10">
    <source>
        <dbReference type="PROSITE-ProRule" id="PRU01379"/>
    </source>
</evidence>
<dbReference type="OrthoDB" id="3626597at2759"/>
<evidence type="ECO:0000313" key="12">
    <source>
        <dbReference type="EMBL" id="RMZ66440.1"/>
    </source>
</evidence>
<dbReference type="EMBL" id="KE747809">
    <property type="protein sequence ID" value="RMZ66440.1"/>
    <property type="molecule type" value="Genomic_DNA"/>
</dbReference>
<evidence type="ECO:0000256" key="3">
    <source>
        <dbReference type="ARBA" id="ARBA00022645"/>
    </source>
</evidence>
<comment type="cofactor">
    <cofactor evidence="1">
        <name>Zn(2+)</name>
        <dbReference type="ChEBI" id="CHEBI:29105"/>
    </cofactor>
</comment>
<dbReference type="Proteomes" id="UP000265663">
    <property type="component" value="Unassembled WGS sequence"/>
</dbReference>
<keyword evidence="4" id="KW-0645">Protease</keyword>
<gene>
    <name evidence="12" type="ORF">GMOD_00001775</name>
</gene>
<evidence type="ECO:0000256" key="7">
    <source>
        <dbReference type="ARBA" id="ARBA00022801"/>
    </source>
</evidence>
<feature type="active site" description="Proton donor/acceptor" evidence="10">
    <location>
        <position position="362"/>
    </location>
</feature>
<dbReference type="AlphaFoldDB" id="A0A3M7LW73"/>
<dbReference type="GO" id="GO:0008270">
    <property type="term" value="F:zinc ion binding"/>
    <property type="evidence" value="ECO:0007669"/>
    <property type="project" value="InterPro"/>
</dbReference>
<reference evidence="12 13" key="1">
    <citation type="journal article" date="2014" name="PLoS ONE">
        <title>De novo Genome Assembly of the Fungal Plant Pathogen Pyrenophora semeniperda.</title>
        <authorList>
            <person name="Soliai M.M."/>
            <person name="Meyer S.E."/>
            <person name="Udall J.A."/>
            <person name="Elzinga D.E."/>
            <person name="Hermansen R.A."/>
            <person name="Bodily P.M."/>
            <person name="Hart A.A."/>
            <person name="Coleman C.E."/>
        </authorList>
    </citation>
    <scope>NUCLEOTIDE SEQUENCE [LARGE SCALE GENOMIC DNA]</scope>
    <source>
        <strain evidence="12 13">CCB06</strain>
        <tissue evidence="12">Mycelium</tissue>
    </source>
</reference>
<dbReference type="InterPro" id="IPR000834">
    <property type="entry name" value="Peptidase_M14"/>
</dbReference>
<evidence type="ECO:0000313" key="13">
    <source>
        <dbReference type="Proteomes" id="UP000265663"/>
    </source>
</evidence>
<protein>
    <submittedName>
        <fullName evidence="12">Zinc carboxypeptidase</fullName>
    </submittedName>
</protein>
<keyword evidence="6" id="KW-0732">Signal</keyword>
<dbReference type="GO" id="GO:0006508">
    <property type="term" value="P:proteolysis"/>
    <property type="evidence" value="ECO:0007669"/>
    <property type="project" value="UniProtKB-KW"/>
</dbReference>
<dbReference type="PROSITE" id="PS52035">
    <property type="entry name" value="PEPTIDASE_M14"/>
    <property type="match status" value="1"/>
</dbReference>
<dbReference type="SMART" id="SM00631">
    <property type="entry name" value="Zn_pept"/>
    <property type="match status" value="1"/>
</dbReference>
<organism evidence="12 13">
    <name type="scientific">Pyrenophora seminiperda CCB06</name>
    <dbReference type="NCBI Taxonomy" id="1302712"/>
    <lineage>
        <taxon>Eukaryota</taxon>
        <taxon>Fungi</taxon>
        <taxon>Dikarya</taxon>
        <taxon>Ascomycota</taxon>
        <taxon>Pezizomycotina</taxon>
        <taxon>Dothideomycetes</taxon>
        <taxon>Pleosporomycetidae</taxon>
        <taxon>Pleosporales</taxon>
        <taxon>Pleosporineae</taxon>
        <taxon>Pleosporaceae</taxon>
        <taxon>Pyrenophora</taxon>
    </lineage>
</organism>
<proteinExistence type="inferred from homology"/>
<evidence type="ECO:0000256" key="1">
    <source>
        <dbReference type="ARBA" id="ARBA00001947"/>
    </source>
</evidence>
<dbReference type="SUPFAM" id="SSF53187">
    <property type="entry name" value="Zn-dependent exopeptidases"/>
    <property type="match status" value="1"/>
</dbReference>
<dbReference type="PRINTS" id="PR00765">
    <property type="entry name" value="CRBOXYPTASEA"/>
</dbReference>
<evidence type="ECO:0000256" key="9">
    <source>
        <dbReference type="ARBA" id="ARBA00023049"/>
    </source>
</evidence>
<dbReference type="FunFam" id="3.40.630.10:FF:000084">
    <property type="entry name" value="Carboxypeptidase B2"/>
    <property type="match status" value="1"/>
</dbReference>
<comment type="similarity">
    <text evidence="2 10">Belongs to the peptidase M14 family.</text>
</comment>
<evidence type="ECO:0000256" key="6">
    <source>
        <dbReference type="ARBA" id="ARBA00022729"/>
    </source>
</evidence>
<dbReference type="CDD" id="cd03860">
    <property type="entry name" value="M14_CP_A-B_like"/>
    <property type="match status" value="1"/>
</dbReference>
<dbReference type="PANTHER" id="PTHR11705">
    <property type="entry name" value="PROTEASE FAMILY M14 CARBOXYPEPTIDASE A,B"/>
    <property type="match status" value="1"/>
</dbReference>
<evidence type="ECO:0000259" key="11">
    <source>
        <dbReference type="PROSITE" id="PS52035"/>
    </source>
</evidence>